<proteinExistence type="predicted"/>
<feature type="compositionally biased region" description="Basic and acidic residues" evidence="1">
    <location>
        <begin position="576"/>
        <end position="586"/>
    </location>
</feature>
<dbReference type="Proteomes" id="UP000886829">
    <property type="component" value="Unassembled WGS sequence"/>
</dbReference>
<evidence type="ECO:0000256" key="1">
    <source>
        <dbReference type="SAM" id="MobiDB-lite"/>
    </source>
</evidence>
<organism evidence="2 3">
    <name type="scientific">Candidatus Anaerobiospirillum pullistercoris</name>
    <dbReference type="NCBI Taxonomy" id="2838452"/>
    <lineage>
        <taxon>Bacteria</taxon>
        <taxon>Pseudomonadati</taxon>
        <taxon>Pseudomonadota</taxon>
        <taxon>Gammaproteobacteria</taxon>
        <taxon>Aeromonadales</taxon>
        <taxon>Succinivibrionaceae</taxon>
        <taxon>Anaerobiospirillum</taxon>
    </lineage>
</organism>
<gene>
    <name evidence="2" type="ORF">H9850_03185</name>
</gene>
<evidence type="ECO:0000313" key="3">
    <source>
        <dbReference type="Proteomes" id="UP000886829"/>
    </source>
</evidence>
<feature type="region of interest" description="Disordered" evidence="1">
    <location>
        <begin position="277"/>
        <end position="334"/>
    </location>
</feature>
<feature type="region of interest" description="Disordered" evidence="1">
    <location>
        <begin position="572"/>
        <end position="592"/>
    </location>
</feature>
<reference evidence="2" key="2">
    <citation type="submission" date="2021-04" db="EMBL/GenBank/DDBJ databases">
        <authorList>
            <person name="Gilroy R."/>
        </authorList>
    </citation>
    <scope>NUCLEOTIDE SEQUENCE</scope>
    <source>
        <strain evidence="2">USASDec5-558</strain>
    </source>
</reference>
<feature type="compositionally biased region" description="Polar residues" evidence="1">
    <location>
        <begin position="309"/>
        <end position="326"/>
    </location>
</feature>
<reference evidence="2" key="1">
    <citation type="journal article" date="2021" name="PeerJ">
        <title>Extensive microbial diversity within the chicken gut microbiome revealed by metagenomics and culture.</title>
        <authorList>
            <person name="Gilroy R."/>
            <person name="Ravi A."/>
            <person name="Getino M."/>
            <person name="Pursley I."/>
            <person name="Horton D.L."/>
            <person name="Alikhan N.F."/>
            <person name="Baker D."/>
            <person name="Gharbi K."/>
            <person name="Hall N."/>
            <person name="Watson M."/>
            <person name="Adriaenssens E.M."/>
            <person name="Foster-Nyarko E."/>
            <person name="Jarju S."/>
            <person name="Secka A."/>
            <person name="Antonio M."/>
            <person name="Oren A."/>
            <person name="Chaudhuri R.R."/>
            <person name="La Ragione R."/>
            <person name="Hildebrand F."/>
            <person name="Pallen M.J."/>
        </authorList>
    </citation>
    <scope>NUCLEOTIDE SEQUENCE</scope>
    <source>
        <strain evidence="2">USASDec5-558</strain>
    </source>
</reference>
<name>A0A9D1WCT4_9GAMM</name>
<dbReference type="AlphaFoldDB" id="A0A9D1WCT4"/>
<evidence type="ECO:0000313" key="2">
    <source>
        <dbReference type="EMBL" id="HIX56458.1"/>
    </source>
</evidence>
<dbReference type="EMBL" id="DXEV01000061">
    <property type="protein sequence ID" value="HIX56458.1"/>
    <property type="molecule type" value="Genomic_DNA"/>
</dbReference>
<feature type="region of interest" description="Disordered" evidence="1">
    <location>
        <begin position="47"/>
        <end position="81"/>
    </location>
</feature>
<sequence>MSYLDQSLEAALLSNTTAVNAIATGSDGSGVGVGVGVLGSLEGAAGLESTQPDHQASAQESQDLATSNASQGSEALPSGSKPKLSATNLKIYTALAPFDGVELSGSALFSLAEDKKWFTRPETKIFAYLQEVGRCSLDALKRMTGVRASTLTRVLSFFEHLELIKLSANEVCLLQSQPVDLTQPVVNRDAVKEAKITLDLKAICDRSLKLFNNTVFEALRKFKAINVLDLRAFSGVSPARFLSCCGQLLATGKAVYKAGVLYWVPCELLVKPHPTRKPIQENQQDDIEPDGTCDGTESQEHDSEATKGSALNPQDATAVSSTTANMSAAPAENHDMRKEAVIDIDLDQVITLSDRLSPSSISQETSSFVSLFEAEAQDAMDPVKAPFSQEPLEVPALASSFEKSVTPELPLSGSAFPPMVSSAQYTAPDMWLEFATYSGCTLVEPIKREYNVWDVVQNDDSEPASNTQLRHEPVVANNVPQLSSKTVSDGHGAVGHRDSTCPLDQNADVALVPEVIEEDEELEVASTDTSACHGGNEAGANALAQDLCSEHVEQAQHIEPTILVTQGSSGYATHQVEPRPTHKELSEPVPVPVPERVPPSCAIPSPQVDTSAESVRIEQPCATAQIVPTPVAKPVVPKNSVAGAVERCKHVSGGQSQSSSLNAHTSLKVAQPNRGQMGGITTLGDCH</sequence>
<comment type="caution">
    <text evidence="2">The sequence shown here is derived from an EMBL/GenBank/DDBJ whole genome shotgun (WGS) entry which is preliminary data.</text>
</comment>
<protein>
    <submittedName>
        <fullName evidence="2">Uncharacterized protein</fullName>
    </submittedName>
</protein>
<feature type="compositionally biased region" description="Polar residues" evidence="1">
    <location>
        <begin position="50"/>
        <end position="73"/>
    </location>
</feature>
<accession>A0A9D1WCT4</accession>
<feature type="region of interest" description="Disordered" evidence="1">
    <location>
        <begin position="667"/>
        <end position="687"/>
    </location>
</feature>